<gene>
    <name evidence="1" type="ORF">ESB13_01220</name>
</gene>
<evidence type="ECO:0000313" key="2">
    <source>
        <dbReference type="Proteomes" id="UP000290545"/>
    </source>
</evidence>
<evidence type="ECO:0008006" key="3">
    <source>
        <dbReference type="Google" id="ProtNLM"/>
    </source>
</evidence>
<dbReference type="Gene3D" id="1.25.40.10">
    <property type="entry name" value="Tetratricopeptide repeat domain"/>
    <property type="match status" value="1"/>
</dbReference>
<dbReference type="SUPFAM" id="SSF48452">
    <property type="entry name" value="TPR-like"/>
    <property type="match status" value="1"/>
</dbReference>
<proteinExistence type="predicted"/>
<comment type="caution">
    <text evidence="1">The sequence shown here is derived from an EMBL/GenBank/DDBJ whole genome shotgun (WGS) entry which is preliminary data.</text>
</comment>
<dbReference type="Proteomes" id="UP000290545">
    <property type="component" value="Unassembled WGS sequence"/>
</dbReference>
<name>A0A4Q1D846_9BACT</name>
<reference evidence="1 2" key="1">
    <citation type="submission" date="2019-01" db="EMBL/GenBank/DDBJ databases">
        <title>Filimonas sp. strain TTM-71.</title>
        <authorList>
            <person name="Chen W.-M."/>
        </authorList>
    </citation>
    <scope>NUCLEOTIDE SEQUENCE [LARGE SCALE GENOMIC DNA]</scope>
    <source>
        <strain evidence="1 2">TTM-71</strain>
    </source>
</reference>
<keyword evidence="2" id="KW-1185">Reference proteome</keyword>
<dbReference type="EMBL" id="SDHZ01000001">
    <property type="protein sequence ID" value="RXK85472.1"/>
    <property type="molecule type" value="Genomic_DNA"/>
</dbReference>
<evidence type="ECO:0000313" key="1">
    <source>
        <dbReference type="EMBL" id="RXK85472.1"/>
    </source>
</evidence>
<dbReference type="RefSeq" id="WP_129001224.1">
    <property type="nucleotide sequence ID" value="NZ_SDHZ01000001.1"/>
</dbReference>
<dbReference type="AlphaFoldDB" id="A0A4Q1D846"/>
<organism evidence="1 2">
    <name type="scientific">Filimonas effusa</name>
    <dbReference type="NCBI Taxonomy" id="2508721"/>
    <lineage>
        <taxon>Bacteria</taxon>
        <taxon>Pseudomonadati</taxon>
        <taxon>Bacteroidota</taxon>
        <taxon>Chitinophagia</taxon>
        <taxon>Chitinophagales</taxon>
        <taxon>Chitinophagaceae</taxon>
        <taxon>Filimonas</taxon>
    </lineage>
</organism>
<protein>
    <recommendedName>
        <fullName evidence="3">Tetratricopeptide repeat protein</fullName>
    </recommendedName>
</protein>
<dbReference type="InterPro" id="IPR011990">
    <property type="entry name" value="TPR-like_helical_dom_sf"/>
</dbReference>
<accession>A0A4Q1D846</accession>
<sequence>MKLIYTLGLSLILISSYAQRSVQEKVSKLSDSLTIALNSHIGESEPDYFNERRYISRILALDKSNECALYTQARILARARQYDSSIIALSKMISKKKTAWLLLFRGALFEIQGLTEKSRADYKAALDASTAALLDTRDTTTRIQILSTTATAKLLLGGERTEVADSLQQAFAGLRNAENDAICQRFLNRARFFNRKSFVDQYRDGYYLGGVRMGSMEPKHDGPIQRIPKP</sequence>